<evidence type="ECO:0000313" key="1">
    <source>
        <dbReference type="EMBL" id="RPD61433.1"/>
    </source>
</evidence>
<reference evidence="1" key="1">
    <citation type="journal article" date="2018" name="Genome Biol. Evol.">
        <title>Genomics and development of Lentinus tigrinus, a white-rot wood-decaying mushroom with dimorphic fruiting bodies.</title>
        <authorList>
            <person name="Wu B."/>
            <person name="Xu Z."/>
            <person name="Knudson A."/>
            <person name="Carlson A."/>
            <person name="Chen N."/>
            <person name="Kovaka S."/>
            <person name="LaButti K."/>
            <person name="Lipzen A."/>
            <person name="Pennachio C."/>
            <person name="Riley R."/>
            <person name="Schakwitz W."/>
            <person name="Umezawa K."/>
            <person name="Ohm R.A."/>
            <person name="Grigoriev I.V."/>
            <person name="Nagy L.G."/>
            <person name="Gibbons J."/>
            <person name="Hibbett D."/>
        </authorList>
    </citation>
    <scope>NUCLEOTIDE SEQUENCE [LARGE SCALE GENOMIC DNA]</scope>
    <source>
        <strain evidence="1">ALCF2SS1-6</strain>
    </source>
</reference>
<keyword evidence="2" id="KW-1185">Reference proteome</keyword>
<proteinExistence type="predicted"/>
<evidence type="ECO:0008006" key="3">
    <source>
        <dbReference type="Google" id="ProtNLM"/>
    </source>
</evidence>
<accession>A0A5C2SCD3</accession>
<dbReference type="EMBL" id="ML122262">
    <property type="protein sequence ID" value="RPD61433.1"/>
    <property type="molecule type" value="Genomic_DNA"/>
</dbReference>
<dbReference type="AlphaFoldDB" id="A0A5C2SCD3"/>
<protein>
    <recommendedName>
        <fullName evidence="3">Peptidase A1 domain-containing protein</fullName>
    </recommendedName>
</protein>
<organism evidence="1 2">
    <name type="scientific">Lentinus tigrinus ALCF2SS1-6</name>
    <dbReference type="NCBI Taxonomy" id="1328759"/>
    <lineage>
        <taxon>Eukaryota</taxon>
        <taxon>Fungi</taxon>
        <taxon>Dikarya</taxon>
        <taxon>Basidiomycota</taxon>
        <taxon>Agaricomycotina</taxon>
        <taxon>Agaricomycetes</taxon>
        <taxon>Polyporales</taxon>
        <taxon>Polyporaceae</taxon>
        <taxon>Lentinus</taxon>
    </lineage>
</organism>
<dbReference type="OrthoDB" id="2758564at2759"/>
<dbReference type="Proteomes" id="UP000313359">
    <property type="component" value="Unassembled WGS sequence"/>
</dbReference>
<evidence type="ECO:0000313" key="2">
    <source>
        <dbReference type="Proteomes" id="UP000313359"/>
    </source>
</evidence>
<gene>
    <name evidence="1" type="ORF">L227DRAFT_68921</name>
</gene>
<name>A0A5C2SCD3_9APHY</name>
<sequence length="333" mass="37566">MSFPECLHWSTGTVSWAAVRIDRFSLGAAYAMTKGFRKMNRINGICGLGPGRVQSGFFGPDGVKPETMLHAIRPLVHRTTPTEPNQGENVRLYVHLRSFEVDDHEQKNWISLNGWPTVREFTESDTFTWSEPIPLCPTGGWDVVLDSLRFMKLDDNGQFSDVENGLIAFPDGLVVTLDIGCSVSWVPAHVLHSIRTAVFPTADNLQREREQVGIGQVPFTVPNFKTGPDGERKSLRLNSWYIVYKFRGMNGADIEVQGPLVPFICAENPKIENPLEREGLLFHLEEQRAERRYVFGANFFQSMYVQLNCSSTRKDCFVKLAPQWNKPPSLSSA</sequence>